<accession>A0A1B2I4P7</accession>
<feature type="domain" description="PD-(D/E)XK endonuclease-like" evidence="1">
    <location>
        <begin position="680"/>
        <end position="938"/>
    </location>
</feature>
<reference evidence="2" key="1">
    <citation type="submission" date="2016-08" db="EMBL/GenBank/DDBJ databases">
        <title>Complete genome of Cloacibacillus porcorum.</title>
        <authorList>
            <person name="Looft T."/>
            <person name="Bayles D.O."/>
            <person name="Alt D.P."/>
        </authorList>
    </citation>
    <scope>NUCLEOTIDE SEQUENCE [LARGE SCALE GENOMIC DNA]</scope>
    <source>
        <strain evidence="2">CL-84</strain>
    </source>
</reference>
<evidence type="ECO:0000259" key="1">
    <source>
        <dbReference type="Pfam" id="PF12705"/>
    </source>
</evidence>
<name>A0A1B2I4P7_9BACT</name>
<dbReference type="AlphaFoldDB" id="A0A1B2I4P7"/>
<keyword evidence="3" id="KW-1185">Reference proteome</keyword>
<dbReference type="InterPro" id="IPR038726">
    <property type="entry name" value="PDDEXK_AddAB-type"/>
</dbReference>
<organism evidence="2 3">
    <name type="scientific">Cloacibacillus porcorum</name>
    <dbReference type="NCBI Taxonomy" id="1197717"/>
    <lineage>
        <taxon>Bacteria</taxon>
        <taxon>Thermotogati</taxon>
        <taxon>Synergistota</taxon>
        <taxon>Synergistia</taxon>
        <taxon>Synergistales</taxon>
        <taxon>Synergistaceae</taxon>
        <taxon>Cloacibacillus</taxon>
    </lineage>
</organism>
<dbReference type="STRING" id="1197717.BED41_07425"/>
<dbReference type="EMBL" id="CP016757">
    <property type="protein sequence ID" value="ANZ44917.1"/>
    <property type="molecule type" value="Genomic_DNA"/>
</dbReference>
<protein>
    <recommendedName>
        <fullName evidence="1">PD-(D/E)XK endonuclease-like domain-containing protein</fullName>
    </recommendedName>
</protein>
<dbReference type="Gene3D" id="3.90.320.10">
    <property type="match status" value="1"/>
</dbReference>
<evidence type="ECO:0000313" key="2">
    <source>
        <dbReference type="EMBL" id="ANZ44917.1"/>
    </source>
</evidence>
<sequence>MAATIESYYNITEKVDRLRAFYNKYGGEALFIVPSGLDRDALLDIICGGDPYFGDRPTVWTVGDLYKELQRITGSSVRVIDPPDHNLILRWLLEEFLSEMEKDGVALAPGLYHKGFVTVLGDNIKELLAEEVSCEGLSQALFDEEEPDPALPEAVLITLYERYTDYLAEYGLADAAQIATLTRLKLNAPEALEFVAGKRLVLAGFLSFTGAQLKLVRALCDIAEVLMLQPETGLDGFHDGISQLGSEYYGRPEWNVPIVKLEASNAYLELEALARETALWIEGAGGFAELGGLDDYGEVGLLISPDRLPVMEYALSRYKIPYNIQVRGTVGETLAGDLPSMIWRVWNSNWDNYNTAILLANPLLFSEEGGFAAEYDESSFPEGYDEWRRALSPSARKRLAEIRALCLAFEKGGRPADILSLWHDFLEGADAVGGAVRVASGEPSLDERVKDVSHAIYELKKKIKNLNDEAKYIGPAAGVVLRGGDAAAFISDWGRTATLPIQLPQSHSLTLYAGMPPILTEHRYWLMAGVDYNSWPGMLRESLLLRNDNKVRFNAGSPDDEEHPHLPEIREEREQKEAIFRRLLATGREGVVIARSLTDASKDPVAESQFVAPLFKRHDPKRGWREAGKVCYPLDAALPDGDGPWFPQAEIICTPVSPAPTHKVPEGRADEEGKPVVRISDIDTWNVCPYLYWCQSRLRFERPRTELYDPRVAGILSHRIWEEAIQAKAAEPKLSLQIYVMENWRRFKDECYPALDADPRLARHEKNLMRQLFAMAAMQDEIEARIPAGARLKIETECALEGFELNGALFRGQADRIDYYADGAVVMDYKLGRSAAHDKELQVPAYCAILKEAGIAVQGLGWFGQRDCSVSGYFNGGYFDIYAAGGTKRSRQSADERMEEALSVMEQMAESVKNGIYRPKYDVKAQRCKSCAFYVLCRKRETQGYIAAEPEESEGNGDE</sequence>
<dbReference type="Proteomes" id="UP000093044">
    <property type="component" value="Chromosome"/>
</dbReference>
<dbReference type="KEGG" id="cpor:BED41_07425"/>
<proteinExistence type="predicted"/>
<dbReference type="InterPro" id="IPR011604">
    <property type="entry name" value="PDDEXK-like_dom_sf"/>
</dbReference>
<evidence type="ECO:0000313" key="3">
    <source>
        <dbReference type="Proteomes" id="UP000093044"/>
    </source>
</evidence>
<gene>
    <name evidence="2" type="ORF">BED41_07425</name>
</gene>
<dbReference type="Pfam" id="PF12705">
    <property type="entry name" value="PDDEXK_1"/>
    <property type="match status" value="1"/>
</dbReference>